<keyword evidence="1" id="KW-0812">Transmembrane</keyword>
<reference evidence="2 3" key="1">
    <citation type="submission" date="2012-01" db="EMBL/GenBank/DDBJ databases">
        <title>The Genome Sequence of Facklamia languida CCUG 37842.</title>
        <authorList>
            <consortium name="The Broad Institute Genome Sequencing Platform"/>
            <person name="Earl A."/>
            <person name="Ward D."/>
            <person name="Feldgarden M."/>
            <person name="Gevers D."/>
            <person name="Huys G."/>
            <person name="Young S.K."/>
            <person name="Zeng Q."/>
            <person name="Gargeya S."/>
            <person name="Fitzgerald M."/>
            <person name="Haas B."/>
            <person name="Abouelleil A."/>
            <person name="Alvarado L."/>
            <person name="Arachchi H.M."/>
            <person name="Berlin A."/>
            <person name="Chapman S.B."/>
            <person name="Gearin G."/>
            <person name="Goldberg J."/>
            <person name="Griggs A."/>
            <person name="Gujja S."/>
            <person name="Hansen M."/>
            <person name="Heiman D."/>
            <person name="Howarth C."/>
            <person name="Larimer J."/>
            <person name="Lui A."/>
            <person name="MacDonald P.J.P."/>
            <person name="McCowen C."/>
            <person name="Montmayeur A."/>
            <person name="Murphy C."/>
            <person name="Neiman D."/>
            <person name="Pearson M."/>
            <person name="Priest M."/>
            <person name="Roberts A."/>
            <person name="Saif S."/>
            <person name="Shea T."/>
            <person name="Sisk P."/>
            <person name="Stolte C."/>
            <person name="Sykes S."/>
            <person name="Wortman J."/>
            <person name="Nusbaum C."/>
            <person name="Birren B."/>
        </authorList>
    </citation>
    <scope>NUCLEOTIDE SEQUENCE [LARGE SCALE GENOMIC DNA]</scope>
    <source>
        <strain evidence="2 3">CCUG 37842</strain>
    </source>
</reference>
<sequence length="253" mass="29425">MKQHKNGMVLLMVLVFMVISQLIFMGILHLNRINSLRYLTLTQFYQSQAEEILVRQQIDPIIKEQNNQQLLKELDTNFANVIKAGMTFKRYSASSLPLSDNQLIQGWLEVTLTTGQTGILLYTCRLYLPPELAPLIDPLPPSFAGYLDPQGLPPLEENSVHNDLEQFKQQVLLDSYELADRFYFSRQFSFQPLPPPSLTFLFNTGEVQLEPHHQGYKLYFFSQDERLIRTVSKDLPYYPYVIKMHGELYQKKS</sequence>
<keyword evidence="1" id="KW-0472">Membrane</keyword>
<evidence type="ECO:0000313" key="2">
    <source>
        <dbReference type="EMBL" id="EHR37751.1"/>
    </source>
</evidence>
<dbReference type="AlphaFoldDB" id="H3NHV2"/>
<dbReference type="STRING" id="883113.HMPREF9708_00380"/>
<accession>H3NHV2</accession>
<evidence type="ECO:0000256" key="1">
    <source>
        <dbReference type="SAM" id="Phobius"/>
    </source>
</evidence>
<gene>
    <name evidence="2" type="ORF">HMPREF9708_00380</name>
</gene>
<dbReference type="Proteomes" id="UP000006190">
    <property type="component" value="Unassembled WGS sequence"/>
</dbReference>
<name>H3NHV2_9LACT</name>
<protein>
    <submittedName>
        <fullName evidence="2">Uncharacterized protein</fullName>
    </submittedName>
</protein>
<dbReference type="HOGENOM" id="CLU_1097310_0_0_9"/>
<keyword evidence="3" id="KW-1185">Reference proteome</keyword>
<dbReference type="EMBL" id="AGEG01000003">
    <property type="protein sequence ID" value="EHR37751.1"/>
    <property type="molecule type" value="Genomic_DNA"/>
</dbReference>
<comment type="caution">
    <text evidence="2">The sequence shown here is derived from an EMBL/GenBank/DDBJ whole genome shotgun (WGS) entry which is preliminary data.</text>
</comment>
<dbReference type="PATRIC" id="fig|883113.3.peg.384"/>
<proteinExistence type="predicted"/>
<dbReference type="RefSeq" id="WP_006308329.1">
    <property type="nucleotide sequence ID" value="NZ_JH601133.1"/>
</dbReference>
<evidence type="ECO:0000313" key="3">
    <source>
        <dbReference type="Proteomes" id="UP000006190"/>
    </source>
</evidence>
<organism evidence="2 3">
    <name type="scientific">Facklamia languida CCUG 37842</name>
    <dbReference type="NCBI Taxonomy" id="883113"/>
    <lineage>
        <taxon>Bacteria</taxon>
        <taxon>Bacillati</taxon>
        <taxon>Bacillota</taxon>
        <taxon>Bacilli</taxon>
        <taxon>Lactobacillales</taxon>
        <taxon>Aerococcaceae</taxon>
        <taxon>Facklamia</taxon>
    </lineage>
</organism>
<feature type="transmembrane region" description="Helical" evidence="1">
    <location>
        <begin position="7"/>
        <end position="30"/>
    </location>
</feature>
<keyword evidence="1" id="KW-1133">Transmembrane helix</keyword>